<dbReference type="AlphaFoldDB" id="A0AAU9JL51"/>
<comment type="caution">
    <text evidence="5">The sequence shown here is derived from an EMBL/GenBank/DDBJ whole genome shotgun (WGS) entry which is preliminary data.</text>
</comment>
<evidence type="ECO:0000313" key="5">
    <source>
        <dbReference type="EMBL" id="CAG9325819.1"/>
    </source>
</evidence>
<keyword evidence="1" id="KW-0479">Metal-binding</keyword>
<reference evidence="5" key="1">
    <citation type="submission" date="2021-09" db="EMBL/GenBank/DDBJ databases">
        <authorList>
            <consortium name="AG Swart"/>
            <person name="Singh M."/>
            <person name="Singh A."/>
            <person name="Seah K."/>
            <person name="Emmerich C."/>
        </authorList>
    </citation>
    <scope>NUCLEOTIDE SEQUENCE</scope>
    <source>
        <strain evidence="5">ATCC30299</strain>
    </source>
</reference>
<dbReference type="InterPro" id="IPR013083">
    <property type="entry name" value="Znf_RING/FYVE/PHD"/>
</dbReference>
<dbReference type="Proteomes" id="UP001162131">
    <property type="component" value="Unassembled WGS sequence"/>
</dbReference>
<gene>
    <name evidence="5" type="ORF">BSTOLATCC_MIC39604</name>
</gene>
<feature type="domain" description="TRAFD1/XAF1 zinc finger" evidence="4">
    <location>
        <begin position="92"/>
        <end position="125"/>
    </location>
</feature>
<dbReference type="PANTHER" id="PTHR16295">
    <property type="entry name" value="TRAF-TYPE ZINC FINGER PROTEIN-RELATED"/>
    <property type="match status" value="1"/>
</dbReference>
<keyword evidence="2" id="KW-0863">Zinc-finger</keyword>
<proteinExistence type="predicted"/>
<dbReference type="Pfam" id="PF21366">
    <property type="entry name" value="TRAFD1-XIAF1_ZnF"/>
    <property type="match status" value="1"/>
</dbReference>
<evidence type="ECO:0000256" key="1">
    <source>
        <dbReference type="ARBA" id="ARBA00022723"/>
    </source>
</evidence>
<evidence type="ECO:0000256" key="2">
    <source>
        <dbReference type="ARBA" id="ARBA00022771"/>
    </source>
</evidence>
<name>A0AAU9JL51_9CILI</name>
<dbReference type="InterPro" id="IPR049439">
    <property type="entry name" value="TRAFD1-XIAF1_Znf"/>
</dbReference>
<dbReference type="InterPro" id="IPR051986">
    <property type="entry name" value="Innate_Immune_Apopt_Reg"/>
</dbReference>
<accession>A0AAU9JL51</accession>
<keyword evidence="3" id="KW-0862">Zinc</keyword>
<keyword evidence="6" id="KW-1185">Reference proteome</keyword>
<evidence type="ECO:0000256" key="3">
    <source>
        <dbReference type="ARBA" id="ARBA00022833"/>
    </source>
</evidence>
<sequence>MLCPHCHREIPESAFVLHEVHCKRFLYHCKDCDELIPKTQKEEHISEFHSKENCSYCGKSINKLKLEIHMKNCEAKPKECMFCGAVMDLLELIRHEDFCGSRTDFCEICNKNIPKKRFEEHLQICIQSLDNLELGKRQSENHIDTCKKKPKLEYN</sequence>
<dbReference type="EMBL" id="CAJZBQ010000039">
    <property type="protein sequence ID" value="CAG9325819.1"/>
    <property type="molecule type" value="Genomic_DNA"/>
</dbReference>
<dbReference type="GO" id="GO:0005739">
    <property type="term" value="C:mitochondrion"/>
    <property type="evidence" value="ECO:0007669"/>
    <property type="project" value="TreeGrafter"/>
</dbReference>
<protein>
    <recommendedName>
        <fullName evidence="4">TRAFD1/XAF1 zinc finger domain-containing protein</fullName>
    </recommendedName>
</protein>
<evidence type="ECO:0000259" key="4">
    <source>
        <dbReference type="Pfam" id="PF21366"/>
    </source>
</evidence>
<dbReference type="Gene3D" id="3.30.40.10">
    <property type="entry name" value="Zinc/RING finger domain, C3HC4 (zinc finger)"/>
    <property type="match status" value="2"/>
</dbReference>
<dbReference type="PANTHER" id="PTHR16295:SF10">
    <property type="entry name" value="EXPRESSED PROTEIN"/>
    <property type="match status" value="1"/>
</dbReference>
<organism evidence="5 6">
    <name type="scientific">Blepharisma stoltei</name>
    <dbReference type="NCBI Taxonomy" id="1481888"/>
    <lineage>
        <taxon>Eukaryota</taxon>
        <taxon>Sar</taxon>
        <taxon>Alveolata</taxon>
        <taxon>Ciliophora</taxon>
        <taxon>Postciliodesmatophora</taxon>
        <taxon>Heterotrichea</taxon>
        <taxon>Heterotrichida</taxon>
        <taxon>Blepharismidae</taxon>
        <taxon>Blepharisma</taxon>
    </lineage>
</organism>
<evidence type="ECO:0000313" key="6">
    <source>
        <dbReference type="Proteomes" id="UP001162131"/>
    </source>
</evidence>
<dbReference type="GO" id="GO:0008270">
    <property type="term" value="F:zinc ion binding"/>
    <property type="evidence" value="ECO:0007669"/>
    <property type="project" value="UniProtKB-KW"/>
</dbReference>